<protein>
    <recommendedName>
        <fullName evidence="1">Haem-binding uptake Tiki superfamily ChaN domain-containing protein</fullName>
    </recommendedName>
</protein>
<dbReference type="InterPro" id="IPR007314">
    <property type="entry name" value="Cofac_haem-bd_dom"/>
</dbReference>
<evidence type="ECO:0000313" key="2">
    <source>
        <dbReference type="EMBL" id="PZR09819.1"/>
    </source>
</evidence>
<organism evidence="2 3">
    <name type="scientific">Archangium gephyra</name>
    <dbReference type="NCBI Taxonomy" id="48"/>
    <lineage>
        <taxon>Bacteria</taxon>
        <taxon>Pseudomonadati</taxon>
        <taxon>Myxococcota</taxon>
        <taxon>Myxococcia</taxon>
        <taxon>Myxococcales</taxon>
        <taxon>Cystobacterineae</taxon>
        <taxon>Archangiaceae</taxon>
        <taxon>Archangium</taxon>
    </lineage>
</organism>
<dbReference type="SUPFAM" id="SSF159501">
    <property type="entry name" value="EreA/ChaN-like"/>
    <property type="match status" value="1"/>
</dbReference>
<dbReference type="Pfam" id="PF04187">
    <property type="entry name" value="Cofac_haem_bdg"/>
    <property type="match status" value="1"/>
</dbReference>
<sequence>MRSSLSLQRSLYEHQARQIAQQVQSASPRFRAYQRRYEAATKRFRRAIELREVDARVARADLVYVGDYHTLRMAQAAYVALVKNAVKSGRRVVLALEFVETRHQSTLDSFLQGKLGEKTFLARIGHPYRGPFDIWPGFAPILALAKAQRLEVIAIDRRASGPRSLEIRDEAAARPLARAAKAADRPLVIALMGQYHVAPMHLPKQVDALLGNVKREALVVYQNAEGVYWSLARRGLVEHTRAVEISDREVCLVNTSPVVSQRSFLDYVEAEAGDAPIDESGISLTFRHLARGIARFTGLKLGSALDEVLVLGPGDFDALQRISRRARFTPRELKHLEKHVLSLESAWIPRARAVWLSSMSLNDAAEEAAHFVRHCCVGDAMERPRPRTEAFWARCLEEALGFFGSRLVNPKRRAITLDEWSWHFKHDKGELKQAAAFTLAISTTIRDDVKAAQQLIPRDDALMNGVSHALGYLLGDALSVAFSKKKFSAADVRALFRDRFDDPAVTFAALVRRFEPFGPRNETLRQPPRIS</sequence>
<comment type="caution">
    <text evidence="2">The sequence shown here is derived from an EMBL/GenBank/DDBJ whole genome shotgun (WGS) entry which is preliminary data.</text>
</comment>
<feature type="domain" description="Haem-binding uptake Tiki superfamily ChaN" evidence="1">
    <location>
        <begin position="55"/>
        <end position="156"/>
    </location>
</feature>
<dbReference type="EMBL" id="QFQP01000019">
    <property type="protein sequence ID" value="PZR09819.1"/>
    <property type="molecule type" value="Genomic_DNA"/>
</dbReference>
<dbReference type="AlphaFoldDB" id="A0A2W5T2Z8"/>
<gene>
    <name evidence="2" type="ORF">DI536_20985</name>
</gene>
<accession>A0A2W5T2Z8</accession>
<evidence type="ECO:0000259" key="1">
    <source>
        <dbReference type="Pfam" id="PF04187"/>
    </source>
</evidence>
<reference evidence="2 3" key="1">
    <citation type="submission" date="2017-08" db="EMBL/GenBank/DDBJ databases">
        <title>Infants hospitalized years apart are colonized by the same room-sourced microbial strains.</title>
        <authorList>
            <person name="Brooks B."/>
            <person name="Olm M.R."/>
            <person name="Firek B.A."/>
            <person name="Baker R."/>
            <person name="Thomas B.C."/>
            <person name="Morowitz M.J."/>
            <person name="Banfield J.F."/>
        </authorList>
    </citation>
    <scope>NUCLEOTIDE SEQUENCE [LARGE SCALE GENOMIC DNA]</scope>
    <source>
        <strain evidence="2">S2_003_000_R2_14</strain>
    </source>
</reference>
<dbReference type="Gene3D" id="3.40.50.11550">
    <property type="match status" value="1"/>
</dbReference>
<dbReference type="Proteomes" id="UP000249061">
    <property type="component" value="Unassembled WGS sequence"/>
</dbReference>
<proteinExistence type="predicted"/>
<evidence type="ECO:0000313" key="3">
    <source>
        <dbReference type="Proteomes" id="UP000249061"/>
    </source>
</evidence>
<name>A0A2W5T2Z8_9BACT</name>